<dbReference type="GO" id="GO:0000796">
    <property type="term" value="C:condensin complex"/>
    <property type="evidence" value="ECO:0007669"/>
    <property type="project" value="TreeGrafter"/>
</dbReference>
<keyword evidence="6" id="KW-0131">Cell cycle</keyword>
<dbReference type="GO" id="GO:0007076">
    <property type="term" value="P:mitotic chromosome condensation"/>
    <property type="evidence" value="ECO:0007669"/>
    <property type="project" value="InterPro"/>
</dbReference>
<keyword evidence="3" id="KW-0498">Mitosis</keyword>
<dbReference type="SUPFAM" id="SSF48371">
    <property type="entry name" value="ARM repeat"/>
    <property type="match status" value="1"/>
</dbReference>
<dbReference type="InterPro" id="IPR011989">
    <property type="entry name" value="ARM-like"/>
</dbReference>
<comment type="subcellular location">
    <subcellularLocation>
        <location evidence="1">Nucleus</location>
    </subcellularLocation>
</comment>
<feature type="region of interest" description="Disordered" evidence="7">
    <location>
        <begin position="1222"/>
        <end position="1258"/>
    </location>
</feature>
<dbReference type="Gene3D" id="1.25.10.10">
    <property type="entry name" value="Leucine-rich Repeat Variant"/>
    <property type="match status" value="2"/>
</dbReference>
<dbReference type="AlphaFoldDB" id="A0A1G4I948"/>
<evidence type="ECO:0000313" key="9">
    <source>
        <dbReference type="EMBL" id="SCU68328.1"/>
    </source>
</evidence>
<feature type="domain" description="Condensin complex subunit 1 C-terminal" evidence="8">
    <location>
        <begin position="984"/>
        <end position="1132"/>
    </location>
</feature>
<dbReference type="GO" id="GO:0000779">
    <property type="term" value="C:condensed chromosome, centromeric region"/>
    <property type="evidence" value="ECO:0007669"/>
    <property type="project" value="TreeGrafter"/>
</dbReference>
<gene>
    <name evidence="9" type="ORF">TEOVI_000791400</name>
</gene>
<evidence type="ECO:0000256" key="3">
    <source>
        <dbReference type="ARBA" id="ARBA00022776"/>
    </source>
</evidence>
<dbReference type="GO" id="GO:0042393">
    <property type="term" value="F:histone binding"/>
    <property type="evidence" value="ECO:0007669"/>
    <property type="project" value="TreeGrafter"/>
</dbReference>
<reference evidence="9" key="1">
    <citation type="submission" date="2016-09" db="EMBL/GenBank/DDBJ databases">
        <authorList>
            <person name="Hebert L."/>
            <person name="Moumen B."/>
        </authorList>
    </citation>
    <scope>NUCLEOTIDE SEQUENCE [LARGE SCALE GENOMIC DNA]</scope>
    <source>
        <strain evidence="9">OVI</strain>
    </source>
</reference>
<evidence type="ECO:0000313" key="10">
    <source>
        <dbReference type="Proteomes" id="UP000195570"/>
    </source>
</evidence>
<feature type="compositionally biased region" description="Basic and acidic residues" evidence="7">
    <location>
        <begin position="1226"/>
        <end position="1251"/>
    </location>
</feature>
<sequence length="1258" mass="141110">MSDLLEFFVPAYARDLENIEKVGVTQYHISEPCDFDVPPRQQLDDLTRLFDSLHREKSPTALFSKPELFAALFTYIKAMEDKETSFAVTRGARHKICHESAERLKKLLQICVTYLRRNAENGFRDSLLLCLRSNIKMYVFVLCNTLLSTAPGIDDDEGMSPSFQRTGRKRKRNKGNQEAGIGEDDSGVDQDGREQALSALIDIFSQDILQLWTGELIEESMLTLMLRMLLHMITQKCNIHADVQSVSGALVVLLSKISAQMMARGSIEPNDFVSPMIELVLKSEVTALFFTRFVAETENEGASANHAGRVVTALIEGVAGVALYDVVGDPSAAKNVALFFSEVARRCVSVTSRMSDIVMQTINSESYEVRKSIITCVTEMVIQRYSGPNCNGEGEEEIRDGYLSELLCRLMDCNPYVRNHVVHMWEKLLEARAVPKRFRLPLTGAIVGRLEDRNYLVRDSALQVVVSILNKSWFGSVLSPSLLEEKIREATAAAEVLFESVEMYVRCLEGVRKSSTFTEPQASGLAEEATGDVPVPIEMSSEQESAIDRVISFEASMEFAKLIAKSLTHATSLLDSRTERDAIEAIKLVVACNRHRIDEAEKAFLHVLVMVYEGEIKIQYAVRDALVDVVFNAFSRSTTSLAVQNTASAHKLISFLRGAKEGDISAVDRVFALIRTNPPHWRLISGHFIDALWGIAGGALDGGATLVERRIAMRLFSIVCKHDWHALVSRKESVVEFLKSGTMKDNVVLAYCLKSLEVEGQDPHYQPISSKFAPGEHVILEQLVFHLCRTTTTLSSWLIVADAAISAVHRLCEVPAVVYIYVLEYLAQRVDADVNTQAQLFFVLGRTALKQLVAVDCLERQHLKRVDVEAMAKKPATEQSVVGDADAMHKELGLGSHEYRRHAIQELAQRRKQAIMSEGSIWHRLSKDVVDVCRKKASRSVGNPLERVCAVMTMSELMIVSDQFCEQHLDLLFTIVSDKRESWVVKTNAVIALGDLACVHPNLLSPYLKVPTTGFFKLLNDADVRVRAVTIQVCSHLVLGEMLRIRDHLYIIVRLVADPNETIASNAVTFVQNLALKEKERTGNLIPPLVVQLSHVVPADKFQLAMRSLLERVEGDKPTESLIERLCQRFEPYSERGTKKRQIARNLAFCLHELTYATERTIKRITSEVCYQQYKQWLRDDVVLDYFKDIAAKAKKVGLRIGTERRDKAAIEEWEARMQADCCGLDDPRGSRQLTGDESREAGDQNERDNWDTTADGL</sequence>
<evidence type="ECO:0000256" key="2">
    <source>
        <dbReference type="ARBA" id="ARBA00022618"/>
    </source>
</evidence>
<protein>
    <submittedName>
        <fullName evidence="9">Condensin subunit 1, putative</fullName>
    </submittedName>
</protein>
<evidence type="ECO:0000256" key="7">
    <source>
        <dbReference type="SAM" id="MobiDB-lite"/>
    </source>
</evidence>
<dbReference type="GO" id="GO:0010032">
    <property type="term" value="P:meiotic chromosome condensation"/>
    <property type="evidence" value="ECO:0007669"/>
    <property type="project" value="TreeGrafter"/>
</dbReference>
<name>A0A1G4I948_TRYEQ</name>
<evidence type="ECO:0000259" key="8">
    <source>
        <dbReference type="Pfam" id="PF12717"/>
    </source>
</evidence>
<keyword evidence="10" id="KW-1185">Reference proteome</keyword>
<evidence type="ECO:0000256" key="4">
    <source>
        <dbReference type="ARBA" id="ARBA00023067"/>
    </source>
</evidence>
<comment type="caution">
    <text evidence="9">The sequence shown here is derived from an EMBL/GenBank/DDBJ whole genome shotgun (WGS) entry which is preliminary data.</text>
</comment>
<keyword evidence="2" id="KW-0132">Cell division</keyword>
<dbReference type="EMBL" id="CZPT02000958">
    <property type="protein sequence ID" value="SCU68328.1"/>
    <property type="molecule type" value="Genomic_DNA"/>
</dbReference>
<dbReference type="GeneID" id="92381848"/>
<feature type="region of interest" description="Disordered" evidence="7">
    <location>
        <begin position="157"/>
        <end position="189"/>
    </location>
</feature>
<dbReference type="GO" id="GO:0051301">
    <property type="term" value="P:cell division"/>
    <property type="evidence" value="ECO:0007669"/>
    <property type="project" value="UniProtKB-KW"/>
</dbReference>
<proteinExistence type="predicted"/>
<evidence type="ECO:0000256" key="5">
    <source>
        <dbReference type="ARBA" id="ARBA00023242"/>
    </source>
</evidence>
<dbReference type="InterPro" id="IPR016024">
    <property type="entry name" value="ARM-type_fold"/>
</dbReference>
<dbReference type="VEuPathDB" id="TriTrypDB:TEOVI_000791400"/>
<evidence type="ECO:0000256" key="6">
    <source>
        <dbReference type="ARBA" id="ARBA00023306"/>
    </source>
</evidence>
<keyword evidence="5" id="KW-0539">Nucleus</keyword>
<dbReference type="PANTHER" id="PTHR14222:SF2">
    <property type="entry name" value="CONDENSIN COMPLEX SUBUNIT 1"/>
    <property type="match status" value="1"/>
</dbReference>
<dbReference type="RefSeq" id="XP_067079503.1">
    <property type="nucleotide sequence ID" value="XM_067223402.1"/>
</dbReference>
<dbReference type="Proteomes" id="UP000195570">
    <property type="component" value="Unassembled WGS sequence"/>
</dbReference>
<dbReference type="InterPro" id="IPR026971">
    <property type="entry name" value="CND1/NCAPD3"/>
</dbReference>
<dbReference type="PANTHER" id="PTHR14222">
    <property type="entry name" value="CONDENSIN"/>
    <property type="match status" value="1"/>
</dbReference>
<dbReference type="Pfam" id="PF12717">
    <property type="entry name" value="Cnd1"/>
    <property type="match status" value="1"/>
</dbReference>
<organism evidence="9 10">
    <name type="scientific">Trypanosoma equiperdum</name>
    <dbReference type="NCBI Taxonomy" id="5694"/>
    <lineage>
        <taxon>Eukaryota</taxon>
        <taxon>Discoba</taxon>
        <taxon>Euglenozoa</taxon>
        <taxon>Kinetoplastea</taxon>
        <taxon>Metakinetoplastina</taxon>
        <taxon>Trypanosomatida</taxon>
        <taxon>Trypanosomatidae</taxon>
        <taxon>Trypanosoma</taxon>
    </lineage>
</organism>
<dbReference type="GO" id="GO:0005634">
    <property type="term" value="C:nucleus"/>
    <property type="evidence" value="ECO:0007669"/>
    <property type="project" value="UniProtKB-SubCell"/>
</dbReference>
<accession>A0A1G4I948</accession>
<keyword evidence="4" id="KW-0226">DNA condensation</keyword>
<evidence type="ECO:0000256" key="1">
    <source>
        <dbReference type="ARBA" id="ARBA00004123"/>
    </source>
</evidence>
<dbReference type="InterPro" id="IPR032682">
    <property type="entry name" value="Cnd1_C"/>
</dbReference>